<evidence type="ECO:0000313" key="3">
    <source>
        <dbReference type="EMBL" id="CAB4953791.1"/>
    </source>
</evidence>
<dbReference type="InterPro" id="IPR011251">
    <property type="entry name" value="Luciferase-like_dom"/>
</dbReference>
<dbReference type="InterPro" id="IPR050564">
    <property type="entry name" value="F420-G6PD/mer"/>
</dbReference>
<dbReference type="Pfam" id="PF00296">
    <property type="entry name" value="Bac_luciferase"/>
    <property type="match status" value="1"/>
</dbReference>
<dbReference type="InterPro" id="IPR036661">
    <property type="entry name" value="Luciferase-like_sf"/>
</dbReference>
<protein>
    <submittedName>
        <fullName evidence="3">Unannotated protein</fullName>
    </submittedName>
</protein>
<feature type="domain" description="Luciferase-like" evidence="2">
    <location>
        <begin position="18"/>
        <end position="305"/>
    </location>
</feature>
<dbReference type="Gene3D" id="3.20.20.30">
    <property type="entry name" value="Luciferase-like domain"/>
    <property type="match status" value="1"/>
</dbReference>
<evidence type="ECO:0000259" key="2">
    <source>
        <dbReference type="Pfam" id="PF00296"/>
    </source>
</evidence>
<name>A0A6J7KEI8_9ZZZZ</name>
<evidence type="ECO:0000256" key="1">
    <source>
        <dbReference type="ARBA" id="ARBA00023002"/>
    </source>
</evidence>
<dbReference type="PANTHER" id="PTHR43244:SF1">
    <property type="entry name" value="5,10-METHYLENETETRAHYDROMETHANOPTERIN REDUCTASE"/>
    <property type="match status" value="1"/>
</dbReference>
<proteinExistence type="predicted"/>
<dbReference type="AlphaFoldDB" id="A0A6J7KEI8"/>
<dbReference type="GO" id="GO:0016705">
    <property type="term" value="F:oxidoreductase activity, acting on paired donors, with incorporation or reduction of molecular oxygen"/>
    <property type="evidence" value="ECO:0007669"/>
    <property type="project" value="InterPro"/>
</dbReference>
<reference evidence="3" key="1">
    <citation type="submission" date="2020-05" db="EMBL/GenBank/DDBJ databases">
        <authorList>
            <person name="Chiriac C."/>
            <person name="Salcher M."/>
            <person name="Ghai R."/>
            <person name="Kavagutti S V."/>
        </authorList>
    </citation>
    <scope>NUCLEOTIDE SEQUENCE</scope>
</reference>
<dbReference type="EMBL" id="CAFBNE010000053">
    <property type="protein sequence ID" value="CAB4953791.1"/>
    <property type="molecule type" value="Genomic_DNA"/>
</dbReference>
<keyword evidence="1" id="KW-0560">Oxidoreductase</keyword>
<dbReference type="PANTHER" id="PTHR43244">
    <property type="match status" value="1"/>
</dbReference>
<accession>A0A6J7KEI8</accession>
<sequence>MTGMREPGAPGQVGIGLAGRFNAAEYTQIATVAEAAGFDAITVFGDLMFQPPAMVLATMAAATNRIRLGVAAYSPWTHHPVEIAGQVAYLDMASQGRAFYGLVRGAWLDQLGIDQGNSLSAIADTAEIVTRLLAGDASGYVGSVHSLGEGLRLEYEPFRPRVPLLIGTWSAKLAAYAATVADEIQAGGSANPAMVGRLRSLVADAGSGREVGICLNAVAVVDDDPRAAARAVRAACAPYFDVVASLDATLEVDPDLLSGVKARLAVGDDEGAGLLIPDDILRRFAFWGTADDVANHAMEILEAGAMRVEFDTPFGLTTPDGLRRLANDVLPRIRAMQG</sequence>
<dbReference type="SUPFAM" id="SSF51679">
    <property type="entry name" value="Bacterial luciferase-like"/>
    <property type="match status" value="1"/>
</dbReference>
<gene>
    <name evidence="3" type="ORF">UFOPK3772_01722</name>
</gene>
<organism evidence="3">
    <name type="scientific">freshwater metagenome</name>
    <dbReference type="NCBI Taxonomy" id="449393"/>
    <lineage>
        <taxon>unclassified sequences</taxon>
        <taxon>metagenomes</taxon>
        <taxon>ecological metagenomes</taxon>
    </lineage>
</organism>